<dbReference type="SUPFAM" id="SSF56935">
    <property type="entry name" value="Porins"/>
    <property type="match status" value="1"/>
</dbReference>
<dbReference type="GO" id="GO:0038023">
    <property type="term" value="F:signaling receptor activity"/>
    <property type="evidence" value="ECO:0007669"/>
    <property type="project" value="InterPro"/>
</dbReference>
<dbReference type="PANTHER" id="PTHR32552:SF68">
    <property type="entry name" value="FERRICHROME OUTER MEMBRANE TRANSPORTER_PHAGE RECEPTOR"/>
    <property type="match status" value="1"/>
</dbReference>
<evidence type="ECO:0000256" key="2">
    <source>
        <dbReference type="ARBA" id="ARBA00009810"/>
    </source>
</evidence>
<feature type="signal peptide" evidence="16">
    <location>
        <begin position="1"/>
        <end position="22"/>
    </location>
</feature>
<evidence type="ECO:0000256" key="7">
    <source>
        <dbReference type="ARBA" id="ARBA00022729"/>
    </source>
</evidence>
<protein>
    <submittedName>
        <fullName evidence="20">Iron complex outermembrane receptor protein</fullName>
    </submittedName>
    <submittedName>
        <fullName evidence="19">TonB-dependent receptor</fullName>
    </submittedName>
</protein>
<evidence type="ECO:0000313" key="22">
    <source>
        <dbReference type="Proteomes" id="UP000622648"/>
    </source>
</evidence>
<reference evidence="20 21" key="3">
    <citation type="submission" date="2019-03" db="EMBL/GenBank/DDBJ databases">
        <title>Genomic Encyclopedia of Type Strains, Phase IV (KMG-IV): sequencing the most valuable type-strain genomes for metagenomic binning, comparative biology and taxonomic classification.</title>
        <authorList>
            <person name="Goeker M."/>
        </authorList>
    </citation>
    <scope>NUCLEOTIDE SEQUENCE [LARGE SCALE GENOMIC DNA]</scope>
    <source>
        <strain evidence="20 21">DSM 103236</strain>
    </source>
</reference>
<dbReference type="AlphaFoldDB" id="A0A4R2HJG6"/>
<keyword evidence="11 14" id="KW-0472">Membrane</keyword>
<feature type="domain" description="TonB-dependent receptor-like beta-barrel" evidence="17">
    <location>
        <begin position="314"/>
        <end position="775"/>
    </location>
</feature>
<reference evidence="19" key="1">
    <citation type="journal article" date="2014" name="Int. J. Syst. Evol. Microbiol.">
        <title>Complete genome of a new Firmicutes species belonging to the dominant human colonic microbiota ('Ruminococcus bicirculans') reveals two chromosomes and a selective capacity to utilize plant glucans.</title>
        <authorList>
            <consortium name="NISC Comparative Sequencing Program"/>
            <person name="Wegmann U."/>
            <person name="Louis P."/>
            <person name="Goesmann A."/>
            <person name="Henrissat B."/>
            <person name="Duncan S.H."/>
            <person name="Flint H.J."/>
        </authorList>
    </citation>
    <scope>NUCLEOTIDE SEQUENCE</scope>
    <source>
        <strain evidence="19">CGMCC 1.15644</strain>
    </source>
</reference>
<keyword evidence="12 20" id="KW-0675">Receptor</keyword>
<comment type="subcellular location">
    <subcellularLocation>
        <location evidence="1 14">Cell outer membrane</location>
        <topology evidence="1 14">Multi-pass membrane protein</topology>
    </subcellularLocation>
</comment>
<dbReference type="NCBIfam" id="TIGR01783">
    <property type="entry name" value="TonB-siderophor"/>
    <property type="match status" value="1"/>
</dbReference>
<organism evidence="20 21">
    <name type="scientific">Pedobacter psychrotolerans</name>
    <dbReference type="NCBI Taxonomy" id="1843235"/>
    <lineage>
        <taxon>Bacteria</taxon>
        <taxon>Pseudomonadati</taxon>
        <taxon>Bacteroidota</taxon>
        <taxon>Sphingobacteriia</taxon>
        <taxon>Sphingobacteriales</taxon>
        <taxon>Sphingobacteriaceae</taxon>
        <taxon>Pedobacter</taxon>
    </lineage>
</organism>
<reference evidence="19" key="4">
    <citation type="submission" date="2024-05" db="EMBL/GenBank/DDBJ databases">
        <authorList>
            <person name="Sun Q."/>
            <person name="Zhou Y."/>
        </authorList>
    </citation>
    <scope>NUCLEOTIDE SEQUENCE</scope>
    <source>
        <strain evidence="19">CGMCC 1.15644</strain>
    </source>
</reference>
<feature type="chain" id="PRO_5020843805" evidence="16">
    <location>
        <begin position="23"/>
        <end position="803"/>
    </location>
</feature>
<dbReference type="GO" id="GO:0015891">
    <property type="term" value="P:siderophore transport"/>
    <property type="evidence" value="ECO:0007669"/>
    <property type="project" value="InterPro"/>
</dbReference>
<keyword evidence="6 14" id="KW-0812">Transmembrane</keyword>
<evidence type="ECO:0000313" key="21">
    <source>
        <dbReference type="Proteomes" id="UP000295684"/>
    </source>
</evidence>
<dbReference type="GO" id="GO:0009279">
    <property type="term" value="C:cell outer membrane"/>
    <property type="evidence" value="ECO:0007669"/>
    <property type="project" value="UniProtKB-SubCell"/>
</dbReference>
<dbReference type="OrthoDB" id="9775095at2"/>
<dbReference type="Pfam" id="PF07715">
    <property type="entry name" value="Plug"/>
    <property type="match status" value="1"/>
</dbReference>
<dbReference type="Gene3D" id="2.60.40.1120">
    <property type="entry name" value="Carboxypeptidase-like, regulatory domain"/>
    <property type="match status" value="1"/>
</dbReference>
<dbReference type="PROSITE" id="PS01156">
    <property type="entry name" value="TONB_DEPENDENT_REC_2"/>
    <property type="match status" value="1"/>
</dbReference>
<dbReference type="PANTHER" id="PTHR32552">
    <property type="entry name" value="FERRICHROME IRON RECEPTOR-RELATED"/>
    <property type="match status" value="1"/>
</dbReference>
<evidence type="ECO:0000256" key="4">
    <source>
        <dbReference type="ARBA" id="ARBA00022452"/>
    </source>
</evidence>
<dbReference type="InterPro" id="IPR036942">
    <property type="entry name" value="Beta-barrel_TonB_sf"/>
</dbReference>
<dbReference type="PROSITE" id="PS52016">
    <property type="entry name" value="TONB_DEPENDENT_REC_3"/>
    <property type="match status" value="1"/>
</dbReference>
<evidence type="ECO:0000259" key="17">
    <source>
        <dbReference type="Pfam" id="PF00593"/>
    </source>
</evidence>
<evidence type="ECO:0000256" key="14">
    <source>
        <dbReference type="PROSITE-ProRule" id="PRU01360"/>
    </source>
</evidence>
<dbReference type="InterPro" id="IPR012910">
    <property type="entry name" value="Plug_dom"/>
</dbReference>
<evidence type="ECO:0000256" key="11">
    <source>
        <dbReference type="ARBA" id="ARBA00023136"/>
    </source>
</evidence>
<keyword evidence="4 14" id="KW-1134">Transmembrane beta strand</keyword>
<keyword evidence="3 14" id="KW-0813">Transport</keyword>
<proteinExistence type="inferred from homology"/>
<dbReference type="InterPro" id="IPR039426">
    <property type="entry name" value="TonB-dep_rcpt-like"/>
</dbReference>
<gene>
    <name evidence="20" type="ORF">EV200_102650</name>
    <name evidence="19" type="ORF">GCM10011413_21910</name>
</gene>
<dbReference type="RefSeq" id="WP_132530514.1">
    <property type="nucleotide sequence ID" value="NZ_BMJO01000003.1"/>
</dbReference>
<dbReference type="GO" id="GO:0015344">
    <property type="term" value="F:siderophore uptake transmembrane transporter activity"/>
    <property type="evidence" value="ECO:0007669"/>
    <property type="project" value="TreeGrafter"/>
</dbReference>
<evidence type="ECO:0000313" key="19">
    <source>
        <dbReference type="EMBL" id="GGE55148.1"/>
    </source>
</evidence>
<evidence type="ECO:0000256" key="16">
    <source>
        <dbReference type="SAM" id="SignalP"/>
    </source>
</evidence>
<dbReference type="GO" id="GO:0030246">
    <property type="term" value="F:carbohydrate binding"/>
    <property type="evidence" value="ECO:0007669"/>
    <property type="project" value="InterPro"/>
</dbReference>
<keyword evidence="7 16" id="KW-0732">Signal</keyword>
<dbReference type="EMBL" id="SLWO01000002">
    <property type="protein sequence ID" value="TCO29227.1"/>
    <property type="molecule type" value="Genomic_DNA"/>
</dbReference>
<keyword evidence="9" id="KW-0406">Ion transport</keyword>
<dbReference type="EMBL" id="BMJO01000003">
    <property type="protein sequence ID" value="GGE55148.1"/>
    <property type="molecule type" value="Genomic_DNA"/>
</dbReference>
<dbReference type="InterPro" id="IPR000531">
    <property type="entry name" value="Beta-barrel_TonB"/>
</dbReference>
<name>A0A4R2HJG6_9SPHI</name>
<dbReference type="Pfam" id="PF00593">
    <property type="entry name" value="TonB_dep_Rec_b-barrel"/>
    <property type="match status" value="1"/>
</dbReference>
<evidence type="ECO:0000256" key="6">
    <source>
        <dbReference type="ARBA" id="ARBA00022692"/>
    </source>
</evidence>
<keyword evidence="5" id="KW-0410">Iron transport</keyword>
<evidence type="ECO:0000256" key="3">
    <source>
        <dbReference type="ARBA" id="ARBA00022448"/>
    </source>
</evidence>
<evidence type="ECO:0000256" key="1">
    <source>
        <dbReference type="ARBA" id="ARBA00004571"/>
    </source>
</evidence>
<comment type="similarity">
    <text evidence="2 14 15">Belongs to the TonB-dependent receptor family.</text>
</comment>
<dbReference type="InterPro" id="IPR010917">
    <property type="entry name" value="TonB_rcpt_CS"/>
</dbReference>
<dbReference type="CDD" id="cd01347">
    <property type="entry name" value="ligand_gated_channel"/>
    <property type="match status" value="1"/>
</dbReference>
<sequence>MLKLRLFNSILLLSFFTSIAFAQQTSTIKGTVTTSDGKPAPFISVGLKGKGIGNTTSEDGTYTLDRVKPGTYIIRTSGVGLISEEKNISISSGQLLTVNFVLKENADQLKEVNISSNKRNKFATKSSNYVAKLPLKNLENPQVYVTISKELMEEQIATDFSAVLKNSPGLDKLWTSTGRSGDGAAYYNLRGFVTQVSMIDGIAGQTNGDLDPSNIETVEVIKGPAGALYGGALTSFGGLINVVTKKPLDTVGGAVSYYTGSFGLNRLTADVYGPVNKAKNLLFRVNAAYNKQNSWQDAGFSKSTFLSPALEYRVNDRLKLNLAADFYSYEGTNPLMVFLNRSRPLIARTPDELNFDFGKSYTSNDLTVKTPTTNVRGQVTYKISDEWTAQTNFSQNTRKSDGFYQYIMYLGATDDVLSRYINIQNSTSNGANIQQNFIGDFKIGGIRNRVIIGLDYLSQKTNNSNSPYVLFDLVNSVGTPANYASITRSAVEAKIAAASGPAKSSTLNKVYSAYVSDVVNITDDLGAMLSLRVDRFDNKGTYNIATGVSTGKYLQTALSPKFGLTYNIVKDQVALFANYMNGFKNIAPVIQPLADISGTFKPQQANQIEGGVKADLFRNKLNITASYFDIKVDNIIRAESINRDGTNYNISVQDGTQRNKGVEISLNANPIEGLNLVAGYSYIDSKLTKAAPSVEGRRPVDAGPKNMINGWISYTLTTGSLNGLGLGFGGNYNSDNVITNNSATGIFTLPAFTVLNTTVFYNKSKYRLGIKLDNITDKRYYKGWTTIEPQMPRNLVANITYKF</sequence>
<dbReference type="InterPro" id="IPR037066">
    <property type="entry name" value="Plug_dom_sf"/>
</dbReference>
<dbReference type="Gene3D" id="2.170.130.10">
    <property type="entry name" value="TonB-dependent receptor, plug domain"/>
    <property type="match status" value="1"/>
</dbReference>
<evidence type="ECO:0000256" key="15">
    <source>
        <dbReference type="RuleBase" id="RU003357"/>
    </source>
</evidence>
<dbReference type="InterPro" id="IPR013784">
    <property type="entry name" value="Carb-bd-like_fold"/>
</dbReference>
<accession>A0A4R2HJG6</accession>
<evidence type="ECO:0000313" key="20">
    <source>
        <dbReference type="EMBL" id="TCO29227.1"/>
    </source>
</evidence>
<keyword evidence="22" id="KW-1185">Reference proteome</keyword>
<feature type="domain" description="TonB-dependent receptor plug" evidence="18">
    <location>
        <begin position="139"/>
        <end position="231"/>
    </location>
</feature>
<dbReference type="InterPro" id="IPR010105">
    <property type="entry name" value="TonB_sidphr_rcpt"/>
</dbReference>
<evidence type="ECO:0000256" key="12">
    <source>
        <dbReference type="ARBA" id="ARBA00023170"/>
    </source>
</evidence>
<reference evidence="22" key="2">
    <citation type="journal article" date="2019" name="Int. J. Syst. Evol. Microbiol.">
        <title>The Global Catalogue of Microorganisms (GCM) 10K type strain sequencing project: providing services to taxonomists for standard genome sequencing and annotation.</title>
        <authorList>
            <consortium name="The Broad Institute Genomics Platform"/>
            <consortium name="The Broad Institute Genome Sequencing Center for Infectious Disease"/>
            <person name="Wu L."/>
            <person name="Ma J."/>
        </authorList>
    </citation>
    <scope>NUCLEOTIDE SEQUENCE [LARGE SCALE GENOMIC DNA]</scope>
    <source>
        <strain evidence="22">CGMCC 1.15644</strain>
    </source>
</reference>
<evidence type="ECO:0000259" key="18">
    <source>
        <dbReference type="Pfam" id="PF07715"/>
    </source>
</evidence>
<comment type="caution">
    <text evidence="20">The sequence shown here is derived from an EMBL/GenBank/DDBJ whole genome shotgun (WGS) entry which is preliminary data.</text>
</comment>
<dbReference type="SUPFAM" id="SSF49452">
    <property type="entry name" value="Starch-binding domain-like"/>
    <property type="match status" value="1"/>
</dbReference>
<keyword evidence="13 14" id="KW-0998">Cell outer membrane</keyword>
<dbReference type="Proteomes" id="UP000622648">
    <property type="component" value="Unassembled WGS sequence"/>
</dbReference>
<evidence type="ECO:0000256" key="5">
    <source>
        <dbReference type="ARBA" id="ARBA00022496"/>
    </source>
</evidence>
<dbReference type="Gene3D" id="2.40.170.20">
    <property type="entry name" value="TonB-dependent receptor, beta-barrel domain"/>
    <property type="match status" value="1"/>
</dbReference>
<keyword evidence="10 15" id="KW-0798">TonB box</keyword>
<keyword evidence="8" id="KW-0408">Iron</keyword>
<evidence type="ECO:0000256" key="10">
    <source>
        <dbReference type="ARBA" id="ARBA00023077"/>
    </source>
</evidence>
<evidence type="ECO:0000256" key="9">
    <source>
        <dbReference type="ARBA" id="ARBA00023065"/>
    </source>
</evidence>
<evidence type="ECO:0000256" key="13">
    <source>
        <dbReference type="ARBA" id="ARBA00023237"/>
    </source>
</evidence>
<dbReference type="Pfam" id="PF13715">
    <property type="entry name" value="CarbopepD_reg_2"/>
    <property type="match status" value="1"/>
</dbReference>
<evidence type="ECO:0000256" key="8">
    <source>
        <dbReference type="ARBA" id="ARBA00023004"/>
    </source>
</evidence>
<dbReference type="Proteomes" id="UP000295684">
    <property type="component" value="Unassembled WGS sequence"/>
</dbReference>